<evidence type="ECO:0000256" key="5">
    <source>
        <dbReference type="ARBA" id="ARBA00023136"/>
    </source>
</evidence>
<protein>
    <recommendedName>
        <fullName evidence="7">TonB-dependent transporter Oar-like beta-barrel domain-containing protein</fullName>
    </recommendedName>
</protein>
<dbReference type="InterPro" id="IPR039426">
    <property type="entry name" value="TonB-dep_rcpt-like"/>
</dbReference>
<gene>
    <name evidence="8" type="ORF">HMPREF1058_03930</name>
</gene>
<dbReference type="RefSeq" id="WP_005853606.1">
    <property type="nucleotide sequence ID" value="NZ_JH724290.1"/>
</dbReference>
<dbReference type="Pfam" id="PF13620">
    <property type="entry name" value="CarboxypepD_reg"/>
    <property type="match status" value="1"/>
</dbReference>
<evidence type="ECO:0000256" key="2">
    <source>
        <dbReference type="ARBA" id="ARBA00022448"/>
    </source>
</evidence>
<dbReference type="EMBL" id="AGXZ01000038">
    <property type="protein sequence ID" value="EIY72827.1"/>
    <property type="molecule type" value="Genomic_DNA"/>
</dbReference>
<organism evidence="8 9">
    <name type="scientific">Phocaeicola vulgatus CL09T03C04</name>
    <dbReference type="NCBI Taxonomy" id="997891"/>
    <lineage>
        <taxon>Bacteria</taxon>
        <taxon>Pseudomonadati</taxon>
        <taxon>Bacteroidota</taxon>
        <taxon>Bacteroidia</taxon>
        <taxon>Bacteroidales</taxon>
        <taxon>Bacteroidaceae</taxon>
        <taxon>Phocaeicola</taxon>
    </lineage>
</organism>
<evidence type="ECO:0000313" key="9">
    <source>
        <dbReference type="Proteomes" id="UP000004219"/>
    </source>
</evidence>
<dbReference type="GO" id="GO:0015344">
    <property type="term" value="F:siderophore uptake transmembrane transporter activity"/>
    <property type="evidence" value="ECO:0007669"/>
    <property type="project" value="TreeGrafter"/>
</dbReference>
<dbReference type="InterPro" id="IPR008969">
    <property type="entry name" value="CarboxyPept-like_regulatory"/>
</dbReference>
<evidence type="ECO:0000256" key="1">
    <source>
        <dbReference type="ARBA" id="ARBA00004571"/>
    </source>
</evidence>
<dbReference type="PATRIC" id="fig|997891.3.peg.4140"/>
<name>I8ZD40_PHOVU</name>
<dbReference type="GO" id="GO:0009279">
    <property type="term" value="C:cell outer membrane"/>
    <property type="evidence" value="ECO:0007669"/>
    <property type="project" value="UniProtKB-SubCell"/>
</dbReference>
<dbReference type="HOGENOM" id="CLU_006298_1_0_10"/>
<dbReference type="Pfam" id="PF25183">
    <property type="entry name" value="OMP_b-brl_4"/>
    <property type="match status" value="2"/>
</dbReference>
<dbReference type="Proteomes" id="UP000004219">
    <property type="component" value="Unassembled WGS sequence"/>
</dbReference>
<dbReference type="Gene3D" id="2.40.170.20">
    <property type="entry name" value="TonB-dependent receptor, beta-barrel domain"/>
    <property type="match status" value="1"/>
</dbReference>
<reference evidence="8 9" key="1">
    <citation type="submission" date="2012-02" db="EMBL/GenBank/DDBJ databases">
        <title>The Genome Sequence of Bacteroides vulgatus CL09T03C04.</title>
        <authorList>
            <consortium name="The Broad Institute Genome Sequencing Platform"/>
            <person name="Earl A."/>
            <person name="Ward D."/>
            <person name="Feldgarden M."/>
            <person name="Gevers D."/>
            <person name="Zitomersky N.L."/>
            <person name="Coyne M.J."/>
            <person name="Comstock L.E."/>
            <person name="Young S.K."/>
            <person name="Zeng Q."/>
            <person name="Gargeya S."/>
            <person name="Fitzgerald M."/>
            <person name="Haas B."/>
            <person name="Abouelleil A."/>
            <person name="Alvarado L."/>
            <person name="Arachchi H.M."/>
            <person name="Berlin A."/>
            <person name="Chapman S.B."/>
            <person name="Gearin G."/>
            <person name="Goldberg J."/>
            <person name="Griggs A."/>
            <person name="Gujja S."/>
            <person name="Hansen M."/>
            <person name="Heiman D."/>
            <person name="Howarth C."/>
            <person name="Larimer J."/>
            <person name="Lui A."/>
            <person name="MacDonald P.J.P."/>
            <person name="McCowen C."/>
            <person name="Montmayeur A."/>
            <person name="Murphy C."/>
            <person name="Neiman D."/>
            <person name="Pearson M."/>
            <person name="Priest M."/>
            <person name="Roberts A."/>
            <person name="Saif S."/>
            <person name="Shea T."/>
            <person name="Sisk P."/>
            <person name="Stolte C."/>
            <person name="Sykes S."/>
            <person name="Wortman J."/>
            <person name="Nusbaum C."/>
            <person name="Birren B."/>
        </authorList>
    </citation>
    <scope>NUCLEOTIDE SEQUENCE [LARGE SCALE GENOMIC DNA]</scope>
    <source>
        <strain evidence="8 9">CL09T03C04</strain>
    </source>
</reference>
<keyword evidence="2" id="KW-0813">Transport</keyword>
<keyword evidence="5" id="KW-0472">Membrane</keyword>
<dbReference type="InterPro" id="IPR036942">
    <property type="entry name" value="Beta-barrel_TonB_sf"/>
</dbReference>
<dbReference type="AlphaFoldDB" id="I8ZD40"/>
<sequence length="1058" mass="117942">MKTHIQKLFIIVILLIFVVELNAQVTTASIKGKVTDVNREPVIGANILAIHESSGTQYGAITNAEGRYTIQGMRSGGPYRVIVSFISMNSNETKGIILQLGEAFRHDVELMESTELLDEIVIIGKAGIDATKTGAAMNITSAEINRMPSIAHGIADAIRMNPQVRVASDGAMHFLGMNNRYNSFQIDGVMNNDVYGLSANGSNGGQAGTQPVSMETIEQIQINVAPFDIRQSGFTGGSINAITKSGTNEFHGTIYGFGNNKGLIGNKYRMMDGKISEKYPAQHEYQAGITLGGPIIKNKLFFFANYEKAYKTFHNSYAIGNSASRIDATTATAILQKLQNMAAEQGITYNGRLDEADVYTKSDKAGFKLDWNMNNKHKASFRWSLVSARQVSSASSATYLNSSDYSYDFISKTNSFVGELQSRLSDNLSNEMRASYVRVRDKRQPDAPFPMIQISNVGDGTLNLGNDRSSMANSLNEDIWSFTDNLTWHAGRHTFILGTHNEFYKFSNLFIQDAYGSYFFGSPDDFYAGNIKQYRFAEANVAITGNPRWAAAFSASTLGFYAQDNFSVTDNLDLTLGVRMDIPLFFDTPVENAPFNEFMVSKGWEYKTNSKLGSTPLFSPRLGFRWNMNDTGRYILRGGVGIFTGRIPFVWLSNNFSNTGIQLSVYSVSVDSNNPDATKDLSIILDPTKQSQNADKLTTSGSQTINVFNKDFKFPQSLRANLAVDFELGGIEWTAEAIYSKTLNDIAYQNLAIDLTGKTLGEIIPDLSFDQRPMLNKIAGTESYNGIYALSNTSRGYTYNLSLTGKKSFDFGLDIMASYTYMKSKAHNNGTSSVAQSNWQYNYTFGNPNSDELANSSFNIPHSIRASAFYTKKWKANQVTTVGLIYNGSSGISYCVCYNGDLNGDTGYNDLIYIPTDTEADQMNFTATSSYTSEQQRENFKAWLANDDYMKKHRGEYFKRNVDNEKIEHHFDLHLSHKVNFMIGKSMRGLEISLDIINIGNMLNKSWGHASASNGYYNPVTYNGNGYFQFLHDADYKLHSYNDYYSRWRGQIGMRFTF</sequence>
<feature type="domain" description="TonB-dependent transporter Oar-like beta-barrel" evidence="7">
    <location>
        <begin position="323"/>
        <end position="1003"/>
    </location>
</feature>
<dbReference type="PANTHER" id="PTHR30069">
    <property type="entry name" value="TONB-DEPENDENT OUTER MEMBRANE RECEPTOR"/>
    <property type="match status" value="1"/>
</dbReference>
<comment type="caution">
    <text evidence="8">The sequence shown here is derived from an EMBL/GenBank/DDBJ whole genome shotgun (WGS) entry which is preliminary data.</text>
</comment>
<accession>I8ZD40</accession>
<dbReference type="GO" id="GO:0044718">
    <property type="term" value="P:siderophore transmembrane transport"/>
    <property type="evidence" value="ECO:0007669"/>
    <property type="project" value="TreeGrafter"/>
</dbReference>
<dbReference type="PANTHER" id="PTHR30069:SF46">
    <property type="entry name" value="OAR PROTEIN"/>
    <property type="match status" value="1"/>
</dbReference>
<dbReference type="Gene3D" id="2.60.40.1120">
    <property type="entry name" value="Carboxypeptidase-like, regulatory domain"/>
    <property type="match status" value="1"/>
</dbReference>
<feature type="domain" description="TonB-dependent transporter Oar-like beta-barrel" evidence="7">
    <location>
        <begin position="242"/>
        <end position="310"/>
    </location>
</feature>
<proteinExistence type="predicted"/>
<evidence type="ECO:0000259" key="7">
    <source>
        <dbReference type="Pfam" id="PF25183"/>
    </source>
</evidence>
<keyword evidence="9" id="KW-1185">Reference proteome</keyword>
<evidence type="ECO:0000256" key="3">
    <source>
        <dbReference type="ARBA" id="ARBA00022452"/>
    </source>
</evidence>
<keyword evidence="4" id="KW-0812">Transmembrane</keyword>
<dbReference type="SUPFAM" id="SSF49464">
    <property type="entry name" value="Carboxypeptidase regulatory domain-like"/>
    <property type="match status" value="1"/>
</dbReference>
<keyword evidence="3" id="KW-1134">Transmembrane beta strand</keyword>
<evidence type="ECO:0000256" key="4">
    <source>
        <dbReference type="ARBA" id="ARBA00022692"/>
    </source>
</evidence>
<evidence type="ECO:0000256" key="6">
    <source>
        <dbReference type="ARBA" id="ARBA00023237"/>
    </source>
</evidence>
<comment type="subcellular location">
    <subcellularLocation>
        <location evidence="1">Cell outer membrane</location>
        <topology evidence="1">Multi-pass membrane protein</topology>
    </subcellularLocation>
</comment>
<dbReference type="InterPro" id="IPR057601">
    <property type="entry name" value="Oar-like_b-barrel"/>
</dbReference>
<dbReference type="SUPFAM" id="SSF56935">
    <property type="entry name" value="Porins"/>
    <property type="match status" value="1"/>
</dbReference>
<keyword evidence="6" id="KW-0998">Cell outer membrane</keyword>
<evidence type="ECO:0000313" key="8">
    <source>
        <dbReference type="EMBL" id="EIY72827.1"/>
    </source>
</evidence>